<feature type="compositionally biased region" description="Polar residues" evidence="1">
    <location>
        <begin position="52"/>
        <end position="62"/>
    </location>
</feature>
<evidence type="ECO:0000256" key="1">
    <source>
        <dbReference type="SAM" id="MobiDB-lite"/>
    </source>
</evidence>
<reference evidence="2 3" key="3">
    <citation type="journal article" date="2013" name="Rice">
        <title>Improvement of the Oryza sativa Nipponbare reference genome using next generation sequence and optical map data.</title>
        <authorList>
            <person name="Kawahara Y."/>
            <person name="de la Bastide M."/>
            <person name="Hamilton J.P."/>
            <person name="Kanamori H."/>
            <person name="McCombie W.R."/>
            <person name="Ouyang S."/>
            <person name="Schwartz D.C."/>
            <person name="Tanaka T."/>
            <person name="Wu J."/>
            <person name="Zhou S."/>
            <person name="Childs K.L."/>
            <person name="Davidson R.M."/>
            <person name="Lin H."/>
            <person name="Quesada-Ocampo L."/>
            <person name="Vaillancourt B."/>
            <person name="Sakai H."/>
            <person name="Lee S.S."/>
            <person name="Kim J."/>
            <person name="Numa H."/>
            <person name="Itoh T."/>
            <person name="Buell C.R."/>
            <person name="Matsumoto T."/>
        </authorList>
    </citation>
    <scope>NUCLEOTIDE SEQUENCE [LARGE SCALE GENOMIC DNA]</scope>
    <source>
        <strain evidence="3">cv. Nipponbare</strain>
    </source>
</reference>
<proteinExistence type="predicted"/>
<feature type="non-terminal residue" evidence="2">
    <location>
        <position position="103"/>
    </location>
</feature>
<sequence length="103" mass="11337">MDPMNHASCEERSSARCLCGRSPPQCHFHSARQYQQQQPFCVLNPEPASLQAQHCSGSSNHQHGPVAHDGQGGGPTHRQSWHVHLVCASSLIKLFQPPEAQHP</sequence>
<evidence type="ECO:0000313" key="2">
    <source>
        <dbReference type="EMBL" id="BAS94236.1"/>
    </source>
</evidence>
<protein>
    <submittedName>
        <fullName evidence="2">Os05g0440201 protein</fullName>
    </submittedName>
</protein>
<reference evidence="2 3" key="2">
    <citation type="journal article" date="2013" name="Plant Cell Physiol.">
        <title>Rice Annotation Project Database (RAP-DB): an integrative and interactive database for rice genomics.</title>
        <authorList>
            <person name="Sakai H."/>
            <person name="Lee S.S."/>
            <person name="Tanaka T."/>
            <person name="Numa H."/>
            <person name="Kim J."/>
            <person name="Kawahara Y."/>
            <person name="Wakimoto H."/>
            <person name="Yang C.C."/>
            <person name="Iwamoto M."/>
            <person name="Abe T."/>
            <person name="Yamada Y."/>
            <person name="Muto A."/>
            <person name="Inokuchi H."/>
            <person name="Ikemura T."/>
            <person name="Matsumoto T."/>
            <person name="Sasaki T."/>
            <person name="Itoh T."/>
        </authorList>
    </citation>
    <scope>NUCLEOTIDE SEQUENCE [LARGE SCALE GENOMIC DNA]</scope>
    <source>
        <strain evidence="3">cv. Nipponbare</strain>
    </source>
</reference>
<organism evidence="2 3">
    <name type="scientific">Oryza sativa subsp. japonica</name>
    <name type="common">Rice</name>
    <dbReference type="NCBI Taxonomy" id="39947"/>
    <lineage>
        <taxon>Eukaryota</taxon>
        <taxon>Viridiplantae</taxon>
        <taxon>Streptophyta</taxon>
        <taxon>Embryophyta</taxon>
        <taxon>Tracheophyta</taxon>
        <taxon>Spermatophyta</taxon>
        <taxon>Magnoliopsida</taxon>
        <taxon>Liliopsida</taxon>
        <taxon>Poales</taxon>
        <taxon>Poaceae</taxon>
        <taxon>BOP clade</taxon>
        <taxon>Oryzoideae</taxon>
        <taxon>Oryzeae</taxon>
        <taxon>Oryzinae</taxon>
        <taxon>Oryza</taxon>
        <taxon>Oryza sativa</taxon>
    </lineage>
</organism>
<evidence type="ECO:0000313" key="3">
    <source>
        <dbReference type="Proteomes" id="UP000059680"/>
    </source>
</evidence>
<dbReference type="Gramene" id="Os05t0440201-01">
    <property type="protein sequence ID" value="Os05t0440201-01"/>
    <property type="gene ID" value="Os05g0440201"/>
</dbReference>
<dbReference type="EMBL" id="AP014961">
    <property type="protein sequence ID" value="BAS94236.1"/>
    <property type="molecule type" value="Genomic_DNA"/>
</dbReference>
<gene>
    <name evidence="2" type="ordered locus">Os05g0440201</name>
    <name evidence="2" type="ORF">OSNPB_050440201</name>
</gene>
<dbReference type="Proteomes" id="UP000059680">
    <property type="component" value="Chromosome 5"/>
</dbReference>
<dbReference type="PaxDb" id="39947-A0A0P0WMS5"/>
<reference evidence="3" key="1">
    <citation type="journal article" date="2005" name="Nature">
        <title>The map-based sequence of the rice genome.</title>
        <authorList>
            <consortium name="International rice genome sequencing project (IRGSP)"/>
            <person name="Matsumoto T."/>
            <person name="Wu J."/>
            <person name="Kanamori H."/>
            <person name="Katayose Y."/>
            <person name="Fujisawa M."/>
            <person name="Namiki N."/>
            <person name="Mizuno H."/>
            <person name="Yamamoto K."/>
            <person name="Antonio B.A."/>
            <person name="Baba T."/>
            <person name="Sakata K."/>
            <person name="Nagamura Y."/>
            <person name="Aoki H."/>
            <person name="Arikawa K."/>
            <person name="Arita K."/>
            <person name="Bito T."/>
            <person name="Chiden Y."/>
            <person name="Fujitsuka N."/>
            <person name="Fukunaka R."/>
            <person name="Hamada M."/>
            <person name="Harada C."/>
            <person name="Hayashi A."/>
            <person name="Hijishita S."/>
            <person name="Honda M."/>
            <person name="Hosokawa S."/>
            <person name="Ichikawa Y."/>
            <person name="Idonuma A."/>
            <person name="Iijima M."/>
            <person name="Ikeda M."/>
            <person name="Ikeno M."/>
            <person name="Ito K."/>
            <person name="Ito S."/>
            <person name="Ito T."/>
            <person name="Ito Y."/>
            <person name="Ito Y."/>
            <person name="Iwabuchi A."/>
            <person name="Kamiya K."/>
            <person name="Karasawa W."/>
            <person name="Kurita K."/>
            <person name="Katagiri S."/>
            <person name="Kikuta A."/>
            <person name="Kobayashi H."/>
            <person name="Kobayashi N."/>
            <person name="Machita K."/>
            <person name="Maehara T."/>
            <person name="Masukawa M."/>
            <person name="Mizubayashi T."/>
            <person name="Mukai Y."/>
            <person name="Nagasaki H."/>
            <person name="Nagata Y."/>
            <person name="Naito S."/>
            <person name="Nakashima M."/>
            <person name="Nakama Y."/>
            <person name="Nakamichi Y."/>
            <person name="Nakamura M."/>
            <person name="Meguro A."/>
            <person name="Negishi M."/>
            <person name="Ohta I."/>
            <person name="Ohta T."/>
            <person name="Okamoto M."/>
            <person name="Ono N."/>
            <person name="Saji S."/>
            <person name="Sakaguchi M."/>
            <person name="Sakai K."/>
            <person name="Shibata M."/>
            <person name="Shimokawa T."/>
            <person name="Song J."/>
            <person name="Takazaki Y."/>
            <person name="Terasawa K."/>
            <person name="Tsugane M."/>
            <person name="Tsuji K."/>
            <person name="Ueda S."/>
            <person name="Waki K."/>
            <person name="Yamagata H."/>
            <person name="Yamamoto M."/>
            <person name="Yamamoto S."/>
            <person name="Yamane H."/>
            <person name="Yoshiki S."/>
            <person name="Yoshihara R."/>
            <person name="Yukawa K."/>
            <person name="Zhong H."/>
            <person name="Yano M."/>
            <person name="Yuan Q."/>
            <person name="Ouyang S."/>
            <person name="Liu J."/>
            <person name="Jones K.M."/>
            <person name="Gansberger K."/>
            <person name="Moffat K."/>
            <person name="Hill J."/>
            <person name="Bera J."/>
            <person name="Fadrosh D."/>
            <person name="Jin S."/>
            <person name="Johri S."/>
            <person name="Kim M."/>
            <person name="Overton L."/>
            <person name="Reardon M."/>
            <person name="Tsitrin T."/>
            <person name="Vuong H."/>
            <person name="Weaver B."/>
            <person name="Ciecko A."/>
            <person name="Tallon L."/>
            <person name="Jackson J."/>
            <person name="Pai G."/>
            <person name="Aken S.V."/>
            <person name="Utterback T."/>
            <person name="Reidmuller S."/>
            <person name="Feldblyum T."/>
            <person name="Hsiao J."/>
            <person name="Zismann V."/>
            <person name="Iobst S."/>
            <person name="de Vazeille A.R."/>
            <person name="Buell C.R."/>
            <person name="Ying K."/>
            <person name="Li Y."/>
            <person name="Lu T."/>
            <person name="Huang Y."/>
            <person name="Zhao Q."/>
            <person name="Feng Q."/>
            <person name="Zhang L."/>
            <person name="Zhu J."/>
            <person name="Weng Q."/>
            <person name="Mu J."/>
            <person name="Lu Y."/>
            <person name="Fan D."/>
            <person name="Liu Y."/>
            <person name="Guan J."/>
            <person name="Zhang Y."/>
            <person name="Yu S."/>
            <person name="Liu X."/>
            <person name="Zhang Y."/>
            <person name="Hong G."/>
            <person name="Han B."/>
            <person name="Choisne N."/>
            <person name="Demange N."/>
            <person name="Orjeda G."/>
            <person name="Samain S."/>
            <person name="Cattolico L."/>
            <person name="Pelletier E."/>
            <person name="Couloux A."/>
            <person name="Segurens B."/>
            <person name="Wincker P."/>
            <person name="D'Hont A."/>
            <person name="Scarpelli C."/>
            <person name="Weissenbach J."/>
            <person name="Salanoubat M."/>
            <person name="Quetier F."/>
            <person name="Yu Y."/>
            <person name="Kim H.R."/>
            <person name="Rambo T."/>
            <person name="Currie J."/>
            <person name="Collura K."/>
            <person name="Luo M."/>
            <person name="Yang T."/>
            <person name="Ammiraju J.S.S."/>
            <person name="Engler F."/>
            <person name="Soderlund C."/>
            <person name="Wing R.A."/>
            <person name="Palmer L.E."/>
            <person name="de la Bastide M."/>
            <person name="Spiegel L."/>
            <person name="Nascimento L."/>
            <person name="Zutavern T."/>
            <person name="O'Shaughnessy A."/>
            <person name="Dike S."/>
            <person name="Dedhia N."/>
            <person name="Preston R."/>
            <person name="Balija V."/>
            <person name="McCombie W.R."/>
            <person name="Chow T."/>
            <person name="Chen H."/>
            <person name="Chung M."/>
            <person name="Chen C."/>
            <person name="Shaw J."/>
            <person name="Wu H."/>
            <person name="Hsiao K."/>
            <person name="Chao Y."/>
            <person name="Chu M."/>
            <person name="Cheng C."/>
            <person name="Hour A."/>
            <person name="Lee P."/>
            <person name="Lin S."/>
            <person name="Lin Y."/>
            <person name="Liou J."/>
            <person name="Liu S."/>
            <person name="Hsing Y."/>
            <person name="Raghuvanshi S."/>
            <person name="Mohanty A."/>
            <person name="Bharti A.K."/>
            <person name="Gaur A."/>
            <person name="Gupta V."/>
            <person name="Kumar D."/>
            <person name="Ravi V."/>
            <person name="Vij S."/>
            <person name="Kapur A."/>
            <person name="Khurana P."/>
            <person name="Khurana P."/>
            <person name="Khurana J.P."/>
            <person name="Tyagi A.K."/>
            <person name="Gaikwad K."/>
            <person name="Singh A."/>
            <person name="Dalal V."/>
            <person name="Srivastava S."/>
            <person name="Dixit A."/>
            <person name="Pal A.K."/>
            <person name="Ghazi I.A."/>
            <person name="Yadav M."/>
            <person name="Pandit A."/>
            <person name="Bhargava A."/>
            <person name="Sureshbabu K."/>
            <person name="Batra K."/>
            <person name="Sharma T.R."/>
            <person name="Mohapatra T."/>
            <person name="Singh N.K."/>
            <person name="Messing J."/>
            <person name="Nelson A.B."/>
            <person name="Fuks G."/>
            <person name="Kavchok S."/>
            <person name="Keizer G."/>
            <person name="Linton E."/>
            <person name="Llaca V."/>
            <person name="Song R."/>
            <person name="Tanyolac B."/>
            <person name="Young S."/>
            <person name="Ho-Il K."/>
            <person name="Hahn J.H."/>
            <person name="Sangsakoo G."/>
            <person name="Vanavichit A."/>
            <person name="de Mattos Luiz.A.T."/>
            <person name="Zimmer P.D."/>
            <person name="Malone G."/>
            <person name="Dellagostin O."/>
            <person name="de Oliveira A.C."/>
            <person name="Bevan M."/>
            <person name="Bancroft I."/>
            <person name="Minx P."/>
            <person name="Cordum H."/>
            <person name="Wilson R."/>
            <person name="Cheng Z."/>
            <person name="Jin W."/>
            <person name="Jiang J."/>
            <person name="Leong S.A."/>
            <person name="Iwama H."/>
            <person name="Gojobori T."/>
            <person name="Itoh T."/>
            <person name="Niimura Y."/>
            <person name="Fujii Y."/>
            <person name="Habara T."/>
            <person name="Sakai H."/>
            <person name="Sato Y."/>
            <person name="Wilson G."/>
            <person name="Kumar K."/>
            <person name="McCouch S."/>
            <person name="Juretic N."/>
            <person name="Hoen D."/>
            <person name="Wright S."/>
            <person name="Bruskiewich R."/>
            <person name="Bureau T."/>
            <person name="Miyao A."/>
            <person name="Hirochika H."/>
            <person name="Nishikawa T."/>
            <person name="Kadowaki K."/>
            <person name="Sugiura M."/>
            <person name="Burr B."/>
            <person name="Sasaki T."/>
        </authorList>
    </citation>
    <scope>NUCLEOTIDE SEQUENCE [LARGE SCALE GENOMIC DNA]</scope>
    <source>
        <strain evidence="3">cv. Nipponbare</strain>
    </source>
</reference>
<dbReference type="AlphaFoldDB" id="A0A0P0WMS5"/>
<dbReference type="eggNOG" id="ENOG502R54M">
    <property type="taxonomic scope" value="Eukaryota"/>
</dbReference>
<dbReference type="InParanoid" id="A0A0P0WMS5"/>
<name>A0A0P0WMS5_ORYSJ</name>
<keyword evidence="3" id="KW-1185">Reference proteome</keyword>
<accession>A0A0P0WMS5</accession>
<feature type="region of interest" description="Disordered" evidence="1">
    <location>
        <begin position="52"/>
        <end position="78"/>
    </location>
</feature>